<dbReference type="Proteomes" id="UP000222831">
    <property type="component" value="Segment"/>
</dbReference>
<organism evidence="2 3">
    <name type="scientific">Ralstonia phage RP12</name>
    <dbReference type="NCBI Taxonomy" id="1923889"/>
    <lineage>
        <taxon>Viruses</taxon>
        <taxon>Duplodnaviria</taxon>
        <taxon>Heunggongvirae</taxon>
        <taxon>Uroviricota</taxon>
        <taxon>Caudoviricetes</taxon>
        <taxon>Chimalliviridae</taxon>
        <taxon>Ripduovirus</taxon>
        <taxon>Ripduovirus RP12</taxon>
    </lineage>
</organism>
<dbReference type="EMBL" id="AP017924">
    <property type="protein sequence ID" value="BAW19063.1"/>
    <property type="molecule type" value="Genomic_DNA"/>
</dbReference>
<evidence type="ECO:0000256" key="1">
    <source>
        <dbReference type="SAM" id="MobiDB-lite"/>
    </source>
</evidence>
<feature type="compositionally biased region" description="Gly residues" evidence="1">
    <location>
        <begin position="880"/>
        <end position="891"/>
    </location>
</feature>
<sequence>MPVLQLVRDKPLSALLSKAVDPTIPVQHTANGTRKVEAPSLGALHNIASRTANNISHADTVMQMLPDMQLGAQILVSSVMAPKDMMTLELSYSTTPGILPPTVLATVTQAVRDHFDSVYKIKNKIPRVLHEILFEKGSHVVAVIPENSIDEMINRSNAISMEAFQEALGVPRGTPLSAKDALGAGLGFLGAGSGGYKEGTKTKTRPGLESMTFGVGIESLESTYQSYSVNQHEFSQAVHYESSDGKFSALEGLYVTDNPNVLRIPKIEEKLRRDTINAKMRFNNTSLALEALGASQIKLDDRSLKNLIYKPRKRGVEPLQAFKTENQLNRRSVGHPLVMELPPESVIPVCTPGQEDRHVGYFVLLDQTGNPVKAMNEKDSFGEMSAKLMKASNQTTNIVNRLRQLTEGLQCSEQEYTDVMVRVYADMVEQDLLARLRNGVYANSVSLAKNTDYYRVMLSRVLAQQSTTILFMPADMVTYFARKYNQYGIGVSILDEMKILSNMRAIAMMGNTILGIKNSIPRTQVSLQIDETDPDPYKTSEVVLNEIARINQTAVPFGASAPVDIADYFQRAQYQVRVTGHPAIPETNIEYEEKSSNYQKVDTDLEKSLQERALMAMGLNADHINNGFNQETATSVVANNLMLSRRVMTIQDQVNPHITDYHRKIIRADEILQEELREILFNAYDELEVDEEEIAKALGEEHKANIKQLVIHHIINDFVEGLEVTLPRPNTATVDNQMTALNNYTDLLDKAIEAYLSEDFFTDELGGELSRNVDSIKKMIRAHFIRQFMAENAILPELAAMVTLNEQDEPEINLWETQAELMKKLMLTLSGFMKKIQKTKQDTNEVMDRLNQTSGDPDGGSGGGSDWGGGGSSETEPDGGAAGSDPLGGDGMDFPGLDDPTLTDGADAGAGAGAGGEPEAPKGPEAPESEEPTL</sequence>
<reference evidence="2 3" key="1">
    <citation type="submission" date="2016-12" db="EMBL/GenBank/DDBJ databases">
        <title>Characterization of two jumbo phages RP12 and RP31 infecting the phytopathogen Ralstonia solanacearum.</title>
        <authorList>
            <person name="Kawasaki T."/>
            <person name="Yoshikawa G."/>
            <person name="Ogata H."/>
            <person name="Yamada T."/>
        </authorList>
    </citation>
    <scope>NUCLEOTIDE SEQUENCE [LARGE SCALE GENOMIC DNA]</scope>
    <source>
        <strain evidence="2 3">RP12</strain>
    </source>
</reference>
<dbReference type="KEGG" id="vg:40074484"/>
<feature type="compositionally biased region" description="Gly residues" evidence="1">
    <location>
        <begin position="857"/>
        <end position="872"/>
    </location>
</feature>
<dbReference type="RefSeq" id="YP_009598782.1">
    <property type="nucleotide sequence ID" value="NC_041911.1"/>
</dbReference>
<evidence type="ECO:0000313" key="3">
    <source>
        <dbReference type="Proteomes" id="UP000222831"/>
    </source>
</evidence>
<dbReference type="OrthoDB" id="8409at10239"/>
<name>A0A1L7N0S0_9CAUD</name>
<keyword evidence="3" id="KW-1185">Reference proteome</keyword>
<feature type="region of interest" description="Disordered" evidence="1">
    <location>
        <begin position="840"/>
        <end position="934"/>
    </location>
</feature>
<evidence type="ECO:0000313" key="2">
    <source>
        <dbReference type="EMBL" id="BAW19063.1"/>
    </source>
</evidence>
<accession>A0A1L7N0S0</accession>
<protein>
    <submittedName>
        <fullName evidence="2">Putative virion structural protein</fullName>
    </submittedName>
</protein>
<proteinExistence type="predicted"/>
<dbReference type="GeneID" id="40074484"/>